<dbReference type="InterPro" id="IPR025662">
    <property type="entry name" value="Sigma_54_int_dom_ATP-bd_1"/>
</dbReference>
<reference evidence="8 9" key="1">
    <citation type="submission" date="2017-02" db="EMBL/GenBank/DDBJ databases">
        <authorList>
            <person name="Peterson S.W."/>
        </authorList>
    </citation>
    <scope>NUCLEOTIDE SEQUENCE [LARGE SCALE GENOMIC DNA]</scope>
    <source>
        <strain evidence="8 9">DSM 18034</strain>
    </source>
</reference>
<dbReference type="EMBL" id="FUYA01000009">
    <property type="protein sequence ID" value="SKA79213.1"/>
    <property type="molecule type" value="Genomic_DNA"/>
</dbReference>
<keyword evidence="4" id="KW-0804">Transcription</keyword>
<dbReference type="PANTHER" id="PTHR32071:SF57">
    <property type="entry name" value="C4-DICARBOXYLATE TRANSPORT TRANSCRIPTIONAL REGULATORY PROTEIN DCTD"/>
    <property type="match status" value="1"/>
</dbReference>
<evidence type="ECO:0000256" key="2">
    <source>
        <dbReference type="ARBA" id="ARBA00022840"/>
    </source>
</evidence>
<dbReference type="Proteomes" id="UP000189733">
    <property type="component" value="Unassembled WGS sequence"/>
</dbReference>
<dbReference type="GO" id="GO:0016020">
    <property type="term" value="C:membrane"/>
    <property type="evidence" value="ECO:0007669"/>
    <property type="project" value="InterPro"/>
</dbReference>
<proteinExistence type="predicted"/>
<keyword evidence="5" id="KW-0472">Membrane</keyword>
<dbReference type="AlphaFoldDB" id="A0A1T4WPD3"/>
<dbReference type="InterPro" id="IPR036388">
    <property type="entry name" value="WH-like_DNA-bd_sf"/>
</dbReference>
<dbReference type="Gene3D" id="1.10.10.10">
    <property type="entry name" value="Winged helix-like DNA-binding domain superfamily/Winged helix DNA-binding domain"/>
    <property type="match status" value="1"/>
</dbReference>
<dbReference type="InterPro" id="IPR027417">
    <property type="entry name" value="P-loop_NTPase"/>
</dbReference>
<dbReference type="PANTHER" id="PTHR32071">
    <property type="entry name" value="TRANSCRIPTIONAL REGULATORY PROTEIN"/>
    <property type="match status" value="1"/>
</dbReference>
<keyword evidence="2" id="KW-0067">ATP-binding</keyword>
<keyword evidence="5" id="KW-0812">Transmembrane</keyword>
<dbReference type="InterPro" id="IPR002078">
    <property type="entry name" value="Sigma_54_int"/>
</dbReference>
<protein>
    <submittedName>
        <fullName evidence="8">HAMP domain-containing protein</fullName>
    </submittedName>
</protein>
<dbReference type="Gene3D" id="3.40.50.300">
    <property type="entry name" value="P-loop containing nucleotide triphosphate hydrolases"/>
    <property type="match status" value="1"/>
</dbReference>
<dbReference type="InterPro" id="IPR058031">
    <property type="entry name" value="AAA_lid_NorR"/>
</dbReference>
<keyword evidence="5" id="KW-1133">Transmembrane helix</keyword>
<dbReference type="FunFam" id="3.40.50.300:FF:000006">
    <property type="entry name" value="DNA-binding transcriptional regulator NtrC"/>
    <property type="match status" value="1"/>
</dbReference>
<accession>A0A1T4WPD3</accession>
<feature type="transmembrane region" description="Helical" evidence="5">
    <location>
        <begin position="362"/>
        <end position="384"/>
    </location>
</feature>
<dbReference type="InterPro" id="IPR003593">
    <property type="entry name" value="AAA+_ATPase"/>
</dbReference>
<dbReference type="Gene3D" id="6.10.340.10">
    <property type="match status" value="1"/>
</dbReference>
<evidence type="ECO:0000256" key="1">
    <source>
        <dbReference type="ARBA" id="ARBA00022741"/>
    </source>
</evidence>
<dbReference type="SUPFAM" id="SSF52540">
    <property type="entry name" value="P-loop containing nucleoside triphosphate hydrolases"/>
    <property type="match status" value="1"/>
</dbReference>
<dbReference type="Gene3D" id="1.10.8.60">
    <property type="match status" value="1"/>
</dbReference>
<dbReference type="STRING" id="1121442.SAMN02745702_02520"/>
<evidence type="ECO:0000259" key="7">
    <source>
        <dbReference type="PROSITE" id="PS50885"/>
    </source>
</evidence>
<sequence length="828" mass="93306">MKNHTKRKKQRRYFPISFGLRGRLMAALIPCVILMLIVLGMTSYGVAERYITEGIERFIRLQNLAVAHEVEGFLEQSRQDLLYAAQHKLDEESMRQFMTNIAEAGGVHYLEFSYTDPGDEQHIFLYRSNGEIRRVLGKDYSRLSPHPLLLFEETPKLAPGEVWISPVQEVRYPVHHPDSANLLVRRHVIRLVTPYTLPGKSRPGLLSLCLSSSDIRDILTLYNSKDSPIWAFPRSSELRFDYFVDLDGWMLFQSGDQKDTSRKLETYLARSGYAGTLGRPGLENAFRPDRQNSLYWNMVQEIRKGRSDLRTVHDEARSSGVKNYYFAYAPIRFQSTSGTRNVYAGLVRVDRSELLLLAGYQYLDVMLVVTILSICVVGPLIYWISRRLTAPIRELSEQLDALKGAELKEIEISYGGRDIENLKLAANNMIQRIAQQVELIRQKDATIESVNLREPADLAEEKMLLEQTQLSIIPSIIGIGPQISELKSAILKAAQVDVDVLISGQTGTGKQLVAEAIHQQSARKGNPFICINCGALDENLLLDALFGHVKGAFTEAHSDRKGAFQEANRGTLFLDEIQSASPKVQQSLLRALSVRRIKPLGSDEEISVDVRIVAATNVDLVDMIQENSFREDLYYRLKVVSLHTPPLSEHTENIPLLALHYLEQAEALTARTGLRLSKGALIRLNEYEWPGNIRELVNAITRAAVMAETDIIQAEEIRLGAETLEPVHIADIQVDVPTPRLPASSECESATAKQPRVSPLEQFNERQQKAWPCMLEHLEFSRSEYQEFVGGELSPRTANYDLNELVSLGILSKQGKGPATRYVVAKQD</sequence>
<evidence type="ECO:0000313" key="8">
    <source>
        <dbReference type="EMBL" id="SKA79213.1"/>
    </source>
</evidence>
<dbReference type="InterPro" id="IPR003660">
    <property type="entry name" value="HAMP_dom"/>
</dbReference>
<evidence type="ECO:0000256" key="5">
    <source>
        <dbReference type="SAM" id="Phobius"/>
    </source>
</evidence>
<dbReference type="RefSeq" id="WP_159445998.1">
    <property type="nucleotide sequence ID" value="NZ_FUYA01000009.1"/>
</dbReference>
<dbReference type="CDD" id="cd00009">
    <property type="entry name" value="AAA"/>
    <property type="match status" value="1"/>
</dbReference>
<feature type="domain" description="HAMP" evidence="7">
    <location>
        <begin position="386"/>
        <end position="438"/>
    </location>
</feature>
<dbReference type="GO" id="GO:0007165">
    <property type="term" value="P:signal transduction"/>
    <property type="evidence" value="ECO:0007669"/>
    <property type="project" value="InterPro"/>
</dbReference>
<evidence type="ECO:0000259" key="6">
    <source>
        <dbReference type="PROSITE" id="PS50045"/>
    </source>
</evidence>
<evidence type="ECO:0000313" key="9">
    <source>
        <dbReference type="Proteomes" id="UP000189733"/>
    </source>
</evidence>
<dbReference type="OrthoDB" id="9763792at2"/>
<keyword evidence="1" id="KW-0547">Nucleotide-binding</keyword>
<feature type="domain" description="Sigma-54 factor interaction" evidence="6">
    <location>
        <begin position="476"/>
        <end position="705"/>
    </location>
</feature>
<evidence type="ECO:0000256" key="3">
    <source>
        <dbReference type="ARBA" id="ARBA00023015"/>
    </source>
</evidence>
<keyword evidence="3" id="KW-0805">Transcription regulation</keyword>
<dbReference type="GO" id="GO:0006355">
    <property type="term" value="P:regulation of DNA-templated transcription"/>
    <property type="evidence" value="ECO:0007669"/>
    <property type="project" value="InterPro"/>
</dbReference>
<dbReference type="Pfam" id="PF25601">
    <property type="entry name" value="AAA_lid_14"/>
    <property type="match status" value="1"/>
</dbReference>
<keyword evidence="9" id="KW-1185">Reference proteome</keyword>
<dbReference type="SMART" id="SM00382">
    <property type="entry name" value="AAA"/>
    <property type="match status" value="1"/>
</dbReference>
<dbReference type="PROSITE" id="PS50045">
    <property type="entry name" value="SIGMA54_INTERACT_4"/>
    <property type="match status" value="1"/>
</dbReference>
<dbReference type="PROSITE" id="PS00688">
    <property type="entry name" value="SIGMA54_INTERACT_3"/>
    <property type="match status" value="1"/>
</dbReference>
<organism evidence="8 9">
    <name type="scientific">Desulfobaculum bizertense DSM 18034</name>
    <dbReference type="NCBI Taxonomy" id="1121442"/>
    <lineage>
        <taxon>Bacteria</taxon>
        <taxon>Pseudomonadati</taxon>
        <taxon>Thermodesulfobacteriota</taxon>
        <taxon>Desulfovibrionia</taxon>
        <taxon>Desulfovibrionales</taxon>
        <taxon>Desulfovibrionaceae</taxon>
        <taxon>Desulfobaculum</taxon>
    </lineage>
</organism>
<gene>
    <name evidence="8" type="ORF">SAMN02745702_02520</name>
</gene>
<dbReference type="PROSITE" id="PS00675">
    <property type="entry name" value="SIGMA54_INTERACT_1"/>
    <property type="match status" value="1"/>
</dbReference>
<dbReference type="GO" id="GO:0005524">
    <property type="term" value="F:ATP binding"/>
    <property type="evidence" value="ECO:0007669"/>
    <property type="project" value="UniProtKB-KW"/>
</dbReference>
<dbReference type="Pfam" id="PF00158">
    <property type="entry name" value="Sigma54_activat"/>
    <property type="match status" value="1"/>
</dbReference>
<name>A0A1T4WPD3_9BACT</name>
<dbReference type="PROSITE" id="PS50885">
    <property type="entry name" value="HAMP"/>
    <property type="match status" value="1"/>
</dbReference>
<evidence type="ECO:0000256" key="4">
    <source>
        <dbReference type="ARBA" id="ARBA00023163"/>
    </source>
</evidence>
<dbReference type="InterPro" id="IPR025944">
    <property type="entry name" value="Sigma_54_int_dom_CS"/>
</dbReference>